<evidence type="ECO:0000313" key="4">
    <source>
        <dbReference type="Proteomes" id="UP000292408"/>
    </source>
</evidence>
<protein>
    <submittedName>
        <fullName evidence="3">LysM domain-containing protein</fullName>
    </submittedName>
</protein>
<feature type="transmembrane region" description="Helical" evidence="1">
    <location>
        <begin position="35"/>
        <end position="54"/>
    </location>
</feature>
<comment type="caution">
    <text evidence="3">The sequence shown here is derived from an EMBL/GenBank/DDBJ whole genome shotgun (WGS) entry which is preliminary data.</text>
</comment>
<accession>A0A4Q7TP18</accession>
<dbReference type="RefSeq" id="WP_130281793.1">
    <property type="nucleotide sequence ID" value="NZ_SGXT01000013.1"/>
</dbReference>
<dbReference type="OrthoDB" id="5084290at2"/>
<dbReference type="EMBL" id="SGXT01000013">
    <property type="protein sequence ID" value="RZT62566.1"/>
    <property type="molecule type" value="Genomic_DNA"/>
</dbReference>
<keyword evidence="1" id="KW-1133">Transmembrane helix</keyword>
<gene>
    <name evidence="3" type="ORF">EV140_1096</name>
</gene>
<evidence type="ECO:0000313" key="3">
    <source>
        <dbReference type="EMBL" id="RZT62566.1"/>
    </source>
</evidence>
<organism evidence="3 4">
    <name type="scientific">Microcella alkaliphila</name>
    <dbReference type="NCBI Taxonomy" id="279828"/>
    <lineage>
        <taxon>Bacteria</taxon>
        <taxon>Bacillati</taxon>
        <taxon>Actinomycetota</taxon>
        <taxon>Actinomycetes</taxon>
        <taxon>Micrococcales</taxon>
        <taxon>Microbacteriaceae</taxon>
        <taxon>Microcella</taxon>
    </lineage>
</organism>
<feature type="domain" description="LysM" evidence="2">
    <location>
        <begin position="69"/>
        <end position="118"/>
    </location>
</feature>
<keyword evidence="1" id="KW-0472">Membrane</keyword>
<dbReference type="Proteomes" id="UP000292408">
    <property type="component" value="Unassembled WGS sequence"/>
</dbReference>
<name>A0A4Q7TP18_9MICO</name>
<dbReference type="PROSITE" id="PS51782">
    <property type="entry name" value="LYSM"/>
    <property type="match status" value="1"/>
</dbReference>
<dbReference type="Gene3D" id="3.10.350.10">
    <property type="entry name" value="LysM domain"/>
    <property type="match status" value="1"/>
</dbReference>
<dbReference type="SMART" id="SM00257">
    <property type="entry name" value="LysM"/>
    <property type="match status" value="1"/>
</dbReference>
<dbReference type="InterPro" id="IPR036779">
    <property type="entry name" value="LysM_dom_sf"/>
</dbReference>
<evidence type="ECO:0000256" key="1">
    <source>
        <dbReference type="SAM" id="Phobius"/>
    </source>
</evidence>
<dbReference type="InterPro" id="IPR018392">
    <property type="entry name" value="LysM"/>
</dbReference>
<dbReference type="AlphaFoldDB" id="A0A4Q7TP18"/>
<keyword evidence="4" id="KW-1185">Reference proteome</keyword>
<reference evidence="3 4" key="1">
    <citation type="journal article" date="2015" name="Stand. Genomic Sci.">
        <title>Genomic Encyclopedia of Bacterial and Archaeal Type Strains, Phase III: the genomes of soil and plant-associated and newly described type strains.</title>
        <authorList>
            <person name="Whitman W.B."/>
            <person name="Woyke T."/>
            <person name="Klenk H.P."/>
            <person name="Zhou Y."/>
            <person name="Lilburn T.G."/>
            <person name="Beck B.J."/>
            <person name="De Vos P."/>
            <person name="Vandamme P."/>
            <person name="Eisen J.A."/>
            <person name="Garrity G."/>
            <person name="Hugenholtz P."/>
            <person name="Kyrpides N.C."/>
        </authorList>
    </citation>
    <scope>NUCLEOTIDE SEQUENCE [LARGE SCALE GENOMIC DNA]</scope>
    <source>
        <strain evidence="3 4">AC4r</strain>
    </source>
</reference>
<proteinExistence type="predicted"/>
<sequence length="124" mass="12620">MTTIDAGAFPTIVRSADASSAPVATRLRLTRRGRAVITTLVTAPIVALVVALALSGGEATATSGDVELPVVTVEAGQTLWQLAESVAPGANPADLVADIITLNGLDSAAVMPGQTLLLPERYLD</sequence>
<keyword evidence="1" id="KW-0812">Transmembrane</keyword>
<dbReference type="Pfam" id="PF01476">
    <property type="entry name" value="LysM"/>
    <property type="match status" value="1"/>
</dbReference>
<evidence type="ECO:0000259" key="2">
    <source>
        <dbReference type="PROSITE" id="PS51782"/>
    </source>
</evidence>